<evidence type="ECO:0000256" key="1">
    <source>
        <dbReference type="SAM" id="MobiDB-lite"/>
    </source>
</evidence>
<accession>A0ABM4ZFI7</accession>
<keyword evidence="2" id="KW-1185">Reference proteome</keyword>
<protein>
    <submittedName>
        <fullName evidence="3">Uncharacterized protein</fullName>
    </submittedName>
</protein>
<dbReference type="RefSeq" id="XP_072601303.1">
    <property type="nucleotide sequence ID" value="XM_072745202.1"/>
</dbReference>
<name>A0ABM4ZFI7_VULVU</name>
<evidence type="ECO:0000313" key="2">
    <source>
        <dbReference type="Proteomes" id="UP001652641"/>
    </source>
</evidence>
<feature type="region of interest" description="Disordered" evidence="1">
    <location>
        <begin position="99"/>
        <end position="121"/>
    </location>
</feature>
<gene>
    <name evidence="3" type="primary">LOC140596725</name>
</gene>
<feature type="region of interest" description="Disordered" evidence="1">
    <location>
        <begin position="26"/>
        <end position="72"/>
    </location>
</feature>
<dbReference type="GeneID" id="140596725"/>
<evidence type="ECO:0000313" key="3">
    <source>
        <dbReference type="RefSeq" id="XP_072601303.1"/>
    </source>
</evidence>
<sequence length="239" mass="25535">MMLPGVAAPGGGAHPAGCALGLRQDRETPAQSRGSAPIPLSTCCDLVSTSRGGVRRGSPGRRKGGAGSGPPNLPWALAGRCTTCRLHVPVLLRGAVLEGGPAGDGGRRHQQAAGTNRPPSRWFRGPFGRGRLLLLLATLEPQEKNTRTLKLYQASLPTLPSFPYSGYQELHREDEQLVPLILSQAPHSTLFLPVDMAGATLLFLPSYLLHLVLMNDAVLRNDIQSVKGFDDQEKQKTKA</sequence>
<dbReference type="Proteomes" id="UP001652641">
    <property type="component" value="Unplaced"/>
</dbReference>
<organism evidence="2 3">
    <name type="scientific">Vulpes vulpes</name>
    <name type="common">Red fox</name>
    <dbReference type="NCBI Taxonomy" id="9627"/>
    <lineage>
        <taxon>Eukaryota</taxon>
        <taxon>Metazoa</taxon>
        <taxon>Chordata</taxon>
        <taxon>Craniata</taxon>
        <taxon>Vertebrata</taxon>
        <taxon>Euteleostomi</taxon>
        <taxon>Mammalia</taxon>
        <taxon>Eutheria</taxon>
        <taxon>Laurasiatheria</taxon>
        <taxon>Carnivora</taxon>
        <taxon>Caniformia</taxon>
        <taxon>Canidae</taxon>
        <taxon>Vulpes</taxon>
    </lineage>
</organism>
<proteinExistence type="predicted"/>
<reference evidence="3" key="1">
    <citation type="submission" date="2025-08" db="UniProtKB">
        <authorList>
            <consortium name="RefSeq"/>
        </authorList>
    </citation>
    <scope>IDENTIFICATION</scope>
    <source>
        <tissue evidence="3">Cell line</tissue>
    </source>
</reference>